<feature type="binding site" evidence="10">
    <location>
        <position position="16"/>
    </location>
    <ligand>
        <name>ATP</name>
        <dbReference type="ChEBI" id="CHEBI:30616"/>
    </ligand>
</feature>
<feature type="binding site" evidence="10">
    <location>
        <position position="85"/>
    </location>
    <ligand>
        <name>glycerol</name>
        <dbReference type="ChEBI" id="CHEBI:17754"/>
    </ligand>
</feature>
<dbReference type="GO" id="GO:0005524">
    <property type="term" value="F:ATP binding"/>
    <property type="evidence" value="ECO:0007669"/>
    <property type="project" value="UniProtKB-UniRule"/>
</dbReference>
<dbReference type="GO" id="GO:0004370">
    <property type="term" value="F:glycerol kinase activity"/>
    <property type="evidence" value="ECO:0007669"/>
    <property type="project" value="UniProtKB-UniRule"/>
</dbReference>
<dbReference type="GO" id="GO:0006072">
    <property type="term" value="P:glycerol-3-phosphate metabolic process"/>
    <property type="evidence" value="ECO:0007669"/>
    <property type="project" value="InterPro"/>
</dbReference>
<feature type="binding site" evidence="10">
    <location>
        <position position="276"/>
    </location>
    <ligand>
        <name>ADP</name>
        <dbReference type="ChEBI" id="CHEBI:456216"/>
    </ligand>
</feature>
<evidence type="ECO:0000256" key="8">
    <source>
        <dbReference type="ARBA" id="ARBA00052101"/>
    </source>
</evidence>
<dbReference type="EMBL" id="CP046455">
    <property type="protein sequence ID" value="QGU08549.1"/>
    <property type="molecule type" value="Genomic_DNA"/>
</dbReference>
<organism evidence="14 15">
    <name type="scientific">Corynebacterium occultum</name>
    <dbReference type="NCBI Taxonomy" id="2675219"/>
    <lineage>
        <taxon>Bacteria</taxon>
        <taxon>Bacillati</taxon>
        <taxon>Actinomycetota</taxon>
        <taxon>Actinomycetes</taxon>
        <taxon>Mycobacteriales</taxon>
        <taxon>Corynebacteriaceae</taxon>
        <taxon>Corynebacterium</taxon>
    </lineage>
</organism>
<evidence type="ECO:0000256" key="6">
    <source>
        <dbReference type="ARBA" id="ARBA00022798"/>
    </source>
</evidence>
<dbReference type="AlphaFoldDB" id="A0A6B8VZX6"/>
<name>A0A6B8VZX6_9CORY</name>
<dbReference type="PANTHER" id="PTHR10196:SF69">
    <property type="entry name" value="GLYCEROL KINASE"/>
    <property type="match status" value="1"/>
</dbReference>
<protein>
    <recommendedName>
        <fullName evidence="10">Glycerol kinase</fullName>
        <ecNumber evidence="10">2.7.1.30</ecNumber>
    </recommendedName>
    <alternativeName>
        <fullName evidence="10">ATP:glycerol 3-phosphotransferase</fullName>
    </alternativeName>
    <alternativeName>
        <fullName evidence="10">Glycerokinase</fullName>
        <shortName evidence="10">GK</shortName>
    </alternativeName>
</protein>
<evidence type="ECO:0000256" key="5">
    <source>
        <dbReference type="ARBA" id="ARBA00022777"/>
    </source>
</evidence>
<evidence type="ECO:0000256" key="3">
    <source>
        <dbReference type="ARBA" id="ARBA00022679"/>
    </source>
</evidence>
<comment type="catalytic activity">
    <reaction evidence="8 10">
        <text>glycerol + ATP = sn-glycerol 3-phosphate + ADP + H(+)</text>
        <dbReference type="Rhea" id="RHEA:21644"/>
        <dbReference type="ChEBI" id="CHEBI:15378"/>
        <dbReference type="ChEBI" id="CHEBI:17754"/>
        <dbReference type="ChEBI" id="CHEBI:30616"/>
        <dbReference type="ChEBI" id="CHEBI:57597"/>
        <dbReference type="ChEBI" id="CHEBI:456216"/>
        <dbReference type="EC" id="2.7.1.30"/>
    </reaction>
</comment>
<keyword evidence="6 10" id="KW-0319">Glycerol metabolism</keyword>
<feature type="binding site" evidence="10">
    <location>
        <position position="320"/>
    </location>
    <ligand>
        <name>ATP</name>
        <dbReference type="ChEBI" id="CHEBI:30616"/>
    </ligand>
</feature>
<evidence type="ECO:0000256" key="10">
    <source>
        <dbReference type="HAMAP-Rule" id="MF_00186"/>
    </source>
</evidence>
<feature type="binding site" evidence="10">
    <location>
        <position position="15"/>
    </location>
    <ligand>
        <name>sn-glycerol 3-phosphate</name>
        <dbReference type="ChEBI" id="CHEBI:57597"/>
    </ligand>
</feature>
<dbReference type="PIRSF" id="PIRSF000538">
    <property type="entry name" value="GlpK"/>
    <property type="match status" value="1"/>
</dbReference>
<feature type="binding site" evidence="10">
    <location>
        <position position="425"/>
    </location>
    <ligand>
        <name>ADP</name>
        <dbReference type="ChEBI" id="CHEBI:456216"/>
    </ligand>
</feature>
<dbReference type="GO" id="GO:0005829">
    <property type="term" value="C:cytosol"/>
    <property type="evidence" value="ECO:0007669"/>
    <property type="project" value="UniProtKB-ARBA"/>
</dbReference>
<dbReference type="NCBIfam" id="NF000756">
    <property type="entry name" value="PRK00047.1"/>
    <property type="match status" value="1"/>
</dbReference>
<dbReference type="SUPFAM" id="SSF53067">
    <property type="entry name" value="Actin-like ATPase domain"/>
    <property type="match status" value="2"/>
</dbReference>
<dbReference type="Pfam" id="PF00370">
    <property type="entry name" value="FGGY_N"/>
    <property type="match status" value="1"/>
</dbReference>
<feature type="binding site" evidence="10">
    <location>
        <position position="15"/>
    </location>
    <ligand>
        <name>ATP</name>
        <dbReference type="ChEBI" id="CHEBI:30616"/>
    </ligand>
</feature>
<evidence type="ECO:0000256" key="1">
    <source>
        <dbReference type="ARBA" id="ARBA00005190"/>
    </source>
</evidence>
<keyword evidence="5 10" id="KW-0418">Kinase</keyword>
<feature type="domain" description="Carbohydrate kinase FGGY N-terminal" evidence="12">
    <location>
        <begin position="8"/>
        <end position="261"/>
    </location>
</feature>
<dbReference type="InterPro" id="IPR005999">
    <property type="entry name" value="Glycerol_kin"/>
</dbReference>
<accession>A0A6B8VZX6</accession>
<dbReference type="InterPro" id="IPR018485">
    <property type="entry name" value="FGGY_C"/>
</dbReference>
<feature type="binding site" evidence="10">
    <location>
        <position position="137"/>
    </location>
    <ligand>
        <name>glycerol</name>
        <dbReference type="ChEBI" id="CHEBI:17754"/>
    </ligand>
</feature>
<dbReference type="InterPro" id="IPR018483">
    <property type="entry name" value="Carb_kinase_FGGY_CS"/>
</dbReference>
<dbReference type="InterPro" id="IPR043129">
    <property type="entry name" value="ATPase_NBD"/>
</dbReference>
<dbReference type="InterPro" id="IPR000577">
    <property type="entry name" value="Carb_kinase_FGGY"/>
</dbReference>
<evidence type="ECO:0000256" key="9">
    <source>
        <dbReference type="ARBA" id="ARBA00054633"/>
    </source>
</evidence>
<dbReference type="KEGG" id="cok:COCCU_13250"/>
<feature type="binding site" evidence="10">
    <location>
        <position position="137"/>
    </location>
    <ligand>
        <name>sn-glycerol 3-phosphate</name>
        <dbReference type="ChEBI" id="CHEBI:57597"/>
    </ligand>
</feature>
<dbReference type="EC" id="2.7.1.30" evidence="10"/>
<evidence type="ECO:0000313" key="15">
    <source>
        <dbReference type="Proteomes" id="UP000424462"/>
    </source>
</evidence>
<dbReference type="HAMAP" id="MF_00186">
    <property type="entry name" value="Glycerol_kin"/>
    <property type="match status" value="1"/>
</dbReference>
<feature type="binding site" evidence="10">
    <location>
        <position position="255"/>
    </location>
    <ligand>
        <name>glycerol</name>
        <dbReference type="ChEBI" id="CHEBI:17754"/>
    </ligand>
</feature>
<feature type="domain" description="Carbohydrate kinase FGGY C-terminal" evidence="13">
    <location>
        <begin position="271"/>
        <end position="459"/>
    </location>
</feature>
<dbReference type="FunFam" id="3.30.420.40:FF:000008">
    <property type="entry name" value="Glycerol kinase"/>
    <property type="match status" value="1"/>
</dbReference>
<keyword evidence="15" id="KW-1185">Reference proteome</keyword>
<sequence length="508" mass="56259">MTSSGTFIAAIDQGTTSTRCVIINHEGQVISSAQFEHRQIMPRQGWVEHDPMEIWDNTRRAMSIAMSDVDLSADDIAALGLTNQRETTVVWDRATGEPIYNAIVWQDTRTAELCQKLAGEEGIRRWQRRTGLLINSYPAGPKIAWILDHVDGARDRAERGELLAGTIDTWLIWNMTGGHEGDRGEPALHLTDITNASRTLLMDLRTGQWDEELCREVGVPLQILPEIRASIGDFGVVRERGVLHDVPLRGVLGDQQSAMFGQGCFHEGSAKNTYGTGLFLLLNTGSRPHFSEHGLLSTVCYQIEGEEPLYALEGSVAIGGSLVQWLRDNLGIIPNSAAVEKLAREAGDNGGVYIVPAFSGLFAPRWRSDARGVIVGLTRFADRRHLCRAALEATAFQTREVVEAMIADSGMDLSSLRVDGGMVNNELAMQIQADILGTEVTRPKNIETTALGAAFAAGYGVGFWTSLEELSEKCRVDRTWQPEMGESERERLYSEWNRAVERSYDWER</sequence>
<feature type="binding site" evidence="10">
    <location>
        <position position="320"/>
    </location>
    <ligand>
        <name>ADP</name>
        <dbReference type="ChEBI" id="CHEBI:456216"/>
    </ligand>
</feature>
<dbReference type="Gene3D" id="3.30.420.40">
    <property type="match status" value="2"/>
</dbReference>
<evidence type="ECO:0000259" key="12">
    <source>
        <dbReference type="Pfam" id="PF00370"/>
    </source>
</evidence>
<feature type="binding site" evidence="10">
    <location>
        <position position="17"/>
    </location>
    <ligand>
        <name>ATP</name>
        <dbReference type="ChEBI" id="CHEBI:30616"/>
    </ligand>
</feature>
<feature type="binding site" evidence="10">
    <location>
        <position position="276"/>
    </location>
    <ligand>
        <name>ATP</name>
        <dbReference type="ChEBI" id="CHEBI:30616"/>
    </ligand>
</feature>
<feature type="binding site" evidence="10">
    <location>
        <position position="324"/>
    </location>
    <ligand>
        <name>ATP</name>
        <dbReference type="ChEBI" id="CHEBI:30616"/>
    </ligand>
</feature>
<reference evidence="14 15" key="1">
    <citation type="submission" date="2019-11" db="EMBL/GenBank/DDBJ databases">
        <title>Complete genome sequence of Corynebacterium kalinowskii 1959, a novel Corynebacterium species isolated from soil of a small paddock in Vilsendorf, Germany.</title>
        <authorList>
            <person name="Schaffert L."/>
            <person name="Ruwe M."/>
            <person name="Milse J."/>
            <person name="Hanuschka K."/>
            <person name="Ortseifen V."/>
            <person name="Droste J."/>
            <person name="Brandt D."/>
            <person name="Schlueter L."/>
            <person name="Kutter Y."/>
            <person name="Vinke S."/>
            <person name="Viehoefer P."/>
            <person name="Jacob L."/>
            <person name="Luebke N.-C."/>
            <person name="Schulte-Berndt E."/>
            <person name="Hain C."/>
            <person name="Linder M."/>
            <person name="Schmidt P."/>
            <person name="Wollenschlaeger L."/>
            <person name="Luttermann T."/>
            <person name="Thieme E."/>
            <person name="Hassa J."/>
            <person name="Haak M."/>
            <person name="Wittchen M."/>
            <person name="Mentz A."/>
            <person name="Persicke M."/>
            <person name="Busche T."/>
            <person name="Ruckert C."/>
        </authorList>
    </citation>
    <scope>NUCLEOTIDE SEQUENCE [LARGE SCALE GENOMIC DNA]</scope>
    <source>
        <strain evidence="14 15">2039</strain>
    </source>
</reference>
<feature type="binding site" evidence="10">
    <location>
        <position position="421"/>
    </location>
    <ligand>
        <name>ATP</name>
        <dbReference type="ChEBI" id="CHEBI:30616"/>
    </ligand>
</feature>
<comment type="function">
    <text evidence="9 10">Key enzyme in the regulation of glycerol uptake and metabolism. Catalyzes the phosphorylation of glycerol to yield sn-glycerol 3-phosphate.</text>
</comment>
<feature type="binding site" evidence="10">
    <location>
        <position position="254"/>
    </location>
    <ligand>
        <name>sn-glycerol 3-phosphate</name>
        <dbReference type="ChEBI" id="CHEBI:57597"/>
    </ligand>
</feature>
<evidence type="ECO:0000256" key="7">
    <source>
        <dbReference type="ARBA" id="ARBA00022840"/>
    </source>
</evidence>
<keyword evidence="3 10" id="KW-0808">Transferase</keyword>
<dbReference type="RefSeq" id="WP_231598785.1">
    <property type="nucleotide sequence ID" value="NZ_CP046455.1"/>
</dbReference>
<evidence type="ECO:0000259" key="13">
    <source>
        <dbReference type="Pfam" id="PF02782"/>
    </source>
</evidence>
<comment type="pathway">
    <text evidence="1 10">Polyol metabolism; glycerol degradation via glycerol kinase pathway; sn-glycerol 3-phosphate from glycerol: step 1/1.</text>
</comment>
<feature type="binding site" evidence="10">
    <location>
        <position position="254"/>
    </location>
    <ligand>
        <name>glycerol</name>
        <dbReference type="ChEBI" id="CHEBI:17754"/>
    </ligand>
</feature>
<dbReference type="InterPro" id="IPR018484">
    <property type="entry name" value="FGGY_N"/>
</dbReference>
<comment type="activity regulation">
    <text evidence="10">Inhibited by fructose 1,6-bisphosphate (FBP).</text>
</comment>
<keyword evidence="7 10" id="KW-0067">ATP-binding</keyword>
<dbReference type="PANTHER" id="PTHR10196">
    <property type="entry name" value="SUGAR KINASE"/>
    <property type="match status" value="1"/>
</dbReference>
<dbReference type="NCBIfam" id="TIGR01311">
    <property type="entry name" value="glycerol_kin"/>
    <property type="match status" value="1"/>
</dbReference>
<evidence type="ECO:0000256" key="4">
    <source>
        <dbReference type="ARBA" id="ARBA00022741"/>
    </source>
</evidence>
<feature type="binding site" evidence="10">
    <location>
        <position position="19"/>
    </location>
    <ligand>
        <name>ADP</name>
        <dbReference type="ChEBI" id="CHEBI:456216"/>
    </ligand>
</feature>
<feature type="binding site" evidence="10">
    <location>
        <position position="86"/>
    </location>
    <ligand>
        <name>glycerol</name>
        <dbReference type="ChEBI" id="CHEBI:17754"/>
    </ligand>
</feature>
<evidence type="ECO:0000256" key="2">
    <source>
        <dbReference type="ARBA" id="ARBA00009156"/>
    </source>
</evidence>
<dbReference type="FunFam" id="3.30.420.40:FF:000007">
    <property type="entry name" value="Glycerol kinase"/>
    <property type="match status" value="1"/>
</dbReference>
<gene>
    <name evidence="10 14" type="primary">glpK</name>
    <name evidence="14" type="ORF">COCCU_13250</name>
</gene>
<evidence type="ECO:0000256" key="11">
    <source>
        <dbReference type="RuleBase" id="RU003733"/>
    </source>
</evidence>
<feature type="binding site" evidence="10">
    <location>
        <position position="86"/>
    </location>
    <ligand>
        <name>sn-glycerol 3-phosphate</name>
        <dbReference type="ChEBI" id="CHEBI:57597"/>
    </ligand>
</feature>
<dbReference type="PROSITE" id="PS00445">
    <property type="entry name" value="FGGY_KINASES_2"/>
    <property type="match status" value="1"/>
</dbReference>
<feature type="binding site" evidence="10">
    <location>
        <position position="15"/>
    </location>
    <ligand>
        <name>ADP</name>
        <dbReference type="ChEBI" id="CHEBI:456216"/>
    </ligand>
</feature>
<proteinExistence type="inferred from homology"/>
<feature type="binding site" evidence="10">
    <location>
        <position position="421"/>
    </location>
    <ligand>
        <name>ADP</name>
        <dbReference type="ChEBI" id="CHEBI:456216"/>
    </ligand>
</feature>
<feature type="binding site" evidence="10">
    <location>
        <position position="85"/>
    </location>
    <ligand>
        <name>sn-glycerol 3-phosphate</name>
        <dbReference type="ChEBI" id="CHEBI:57597"/>
    </ligand>
</feature>
<dbReference type="UniPathway" id="UPA00618">
    <property type="reaction ID" value="UER00672"/>
</dbReference>
<dbReference type="Pfam" id="PF02782">
    <property type="entry name" value="FGGY_C"/>
    <property type="match status" value="1"/>
</dbReference>
<evidence type="ECO:0000313" key="14">
    <source>
        <dbReference type="EMBL" id="QGU08549.1"/>
    </source>
</evidence>
<dbReference type="CDD" id="cd07769">
    <property type="entry name" value="ASKHA_NBD_FGGY_GK"/>
    <property type="match status" value="1"/>
</dbReference>
<comment type="similarity">
    <text evidence="2 10 11">Belongs to the FGGY kinase family.</text>
</comment>
<dbReference type="GO" id="GO:0019563">
    <property type="term" value="P:glycerol catabolic process"/>
    <property type="evidence" value="ECO:0007669"/>
    <property type="project" value="UniProtKB-UniRule"/>
</dbReference>
<keyword evidence="4 10" id="KW-0547">Nucleotide-binding</keyword>
<dbReference type="Proteomes" id="UP000424462">
    <property type="component" value="Chromosome"/>
</dbReference>